<dbReference type="KEGG" id="psco:LY89DRAFT_732103"/>
<keyword evidence="3" id="KW-1185">Reference proteome</keyword>
<proteinExistence type="predicted"/>
<dbReference type="AlphaFoldDB" id="A0A194XEE1"/>
<evidence type="ECO:0000256" key="1">
    <source>
        <dbReference type="SAM" id="MobiDB-lite"/>
    </source>
</evidence>
<evidence type="ECO:0000313" key="2">
    <source>
        <dbReference type="EMBL" id="KUJ18543.1"/>
    </source>
</evidence>
<gene>
    <name evidence="2" type="ORF">LY89DRAFT_732103</name>
</gene>
<feature type="region of interest" description="Disordered" evidence="1">
    <location>
        <begin position="305"/>
        <end position="326"/>
    </location>
</feature>
<dbReference type="GeneID" id="28829372"/>
<sequence>METPEAHVKKPMQDLELQAVDIVGAGEVQLLEIPPSTSRIPYNNGYGDFVFGRLIDGKKGNKGQTDFVTGSNAVPFVELNGFQRSGIFPFNDLPIEVRQAIIGMMIKPMFSYRGVQRTPYFEIKLSRKRFQPDLAHPDRQHGELHPESRPCRSLYAWSGVDRRDHLFVDWVRQISNTSNQFRKELGDVLWKTCAIEASGDQSDFHEIKYFLESRPAIHKGIRIVSFGINHRIDLNHREFEACCSSMALLPRLYKLEITLDISENDLHRLGQGLDGFVYLTASRNLQLLRVFHIRLDISMDYELVDDEDDDDEGSNGTGYDRDREEELQSKYLPIVEDLMLPAHLKSSRQPSGPTNQSSASS</sequence>
<protein>
    <submittedName>
        <fullName evidence="2">Uncharacterized protein</fullName>
    </submittedName>
</protein>
<dbReference type="EMBL" id="KQ947412">
    <property type="protein sequence ID" value="KUJ18543.1"/>
    <property type="molecule type" value="Genomic_DNA"/>
</dbReference>
<reference evidence="2 3" key="1">
    <citation type="submission" date="2015-10" db="EMBL/GenBank/DDBJ databases">
        <title>Full genome of DAOMC 229536 Phialocephala scopiformis, a fungal endophyte of spruce producing the potent anti-insectan compound rugulosin.</title>
        <authorList>
            <consortium name="DOE Joint Genome Institute"/>
            <person name="Walker A.K."/>
            <person name="Frasz S.L."/>
            <person name="Seifert K.A."/>
            <person name="Miller J.D."/>
            <person name="Mondo S.J."/>
            <person name="Labutti K."/>
            <person name="Lipzen A."/>
            <person name="Dockter R."/>
            <person name="Kennedy M."/>
            <person name="Grigoriev I.V."/>
            <person name="Spatafora J.W."/>
        </authorList>
    </citation>
    <scope>NUCLEOTIDE SEQUENCE [LARGE SCALE GENOMIC DNA]</scope>
    <source>
        <strain evidence="2 3">CBS 120377</strain>
    </source>
</reference>
<organism evidence="2 3">
    <name type="scientific">Mollisia scopiformis</name>
    <name type="common">Conifer needle endophyte fungus</name>
    <name type="synonym">Phialocephala scopiformis</name>
    <dbReference type="NCBI Taxonomy" id="149040"/>
    <lineage>
        <taxon>Eukaryota</taxon>
        <taxon>Fungi</taxon>
        <taxon>Dikarya</taxon>
        <taxon>Ascomycota</taxon>
        <taxon>Pezizomycotina</taxon>
        <taxon>Leotiomycetes</taxon>
        <taxon>Helotiales</taxon>
        <taxon>Mollisiaceae</taxon>
        <taxon>Mollisia</taxon>
    </lineage>
</organism>
<dbReference type="InParanoid" id="A0A194XEE1"/>
<accession>A0A194XEE1</accession>
<evidence type="ECO:0000313" key="3">
    <source>
        <dbReference type="Proteomes" id="UP000070700"/>
    </source>
</evidence>
<dbReference type="RefSeq" id="XP_018072898.1">
    <property type="nucleotide sequence ID" value="XM_018219646.1"/>
</dbReference>
<name>A0A194XEE1_MOLSC</name>
<dbReference type="OrthoDB" id="3564036at2759"/>
<dbReference type="Proteomes" id="UP000070700">
    <property type="component" value="Unassembled WGS sequence"/>
</dbReference>